<dbReference type="SUPFAM" id="SSF55729">
    <property type="entry name" value="Acyl-CoA N-acyltransferases (Nat)"/>
    <property type="match status" value="1"/>
</dbReference>
<keyword evidence="2" id="KW-0012">Acyltransferase</keyword>
<sequence length="165" mass="18966">MIQLCKIENESPWVISKLANNYEIAKNLRDIFPHPYTIDNAVSFIELAKTGELGLVFGIYSENEFIGCCSLNPQSDVYRINAEVGYWIGEPYWRNGYATETVKLLVEMAFNQLGMQRVYANIFEYNIASMKVLEKVGFEKEATIKSSVIKKGQIFDEHIYSIRKT</sequence>
<dbReference type="Gene3D" id="3.40.630.30">
    <property type="match status" value="1"/>
</dbReference>
<reference evidence="5 6" key="1">
    <citation type="submission" date="2014-02" db="EMBL/GenBank/DDBJ databases">
        <authorList>
            <person name="Sears C."/>
            <person name="Carroll K."/>
            <person name="Sack B.R."/>
            <person name="Qadri F."/>
            <person name="Myers L.L."/>
            <person name="Chung G.-T."/>
            <person name="Escheverria P."/>
            <person name="Fraser C.M."/>
            <person name="Sadzewicz L."/>
            <person name="Shefchek K.A."/>
            <person name="Tallon L."/>
            <person name="Das S.P."/>
            <person name="Daugherty S."/>
            <person name="Mongodin E.F."/>
        </authorList>
    </citation>
    <scope>NUCLEOTIDE SEQUENCE [LARGE SCALE GENOMIC DNA]</scope>
    <source>
        <strain evidence="6">3988T(B)14</strain>
    </source>
</reference>
<name>A0A015URY5_BACFG</name>
<comment type="caution">
    <text evidence="5">The sequence shown here is derived from an EMBL/GenBank/DDBJ whole genome shotgun (WGS) entry which is preliminary data.</text>
</comment>
<protein>
    <submittedName>
        <fullName evidence="5">Acetyltransferase family protein</fullName>
    </submittedName>
</protein>
<keyword evidence="1 5" id="KW-0808">Transferase</keyword>
<dbReference type="PANTHER" id="PTHR43792">
    <property type="entry name" value="GNAT FAMILY, PUTATIVE (AFU_ORTHOLOGUE AFUA_3G00765)-RELATED-RELATED"/>
    <property type="match status" value="1"/>
</dbReference>
<dbReference type="InterPro" id="IPR016181">
    <property type="entry name" value="Acyl_CoA_acyltransferase"/>
</dbReference>
<dbReference type="PATRIC" id="fig|1339315.3.peg.429"/>
<gene>
    <name evidence="5" type="ORF">M124_4495</name>
</gene>
<evidence type="ECO:0000256" key="1">
    <source>
        <dbReference type="ARBA" id="ARBA00022679"/>
    </source>
</evidence>
<feature type="domain" description="N-acetyltransferase" evidence="4">
    <location>
        <begin position="5"/>
        <end position="165"/>
    </location>
</feature>
<comment type="similarity">
    <text evidence="3">Belongs to the acetyltransferase family. RimJ subfamily.</text>
</comment>
<evidence type="ECO:0000313" key="6">
    <source>
        <dbReference type="Proteomes" id="UP000020529"/>
    </source>
</evidence>
<evidence type="ECO:0000313" key="5">
    <source>
        <dbReference type="EMBL" id="EXY76573.1"/>
    </source>
</evidence>
<dbReference type="InterPro" id="IPR051531">
    <property type="entry name" value="N-acetyltransferase"/>
</dbReference>
<dbReference type="Proteomes" id="UP000020529">
    <property type="component" value="Unassembled WGS sequence"/>
</dbReference>
<dbReference type="PROSITE" id="PS51186">
    <property type="entry name" value="GNAT"/>
    <property type="match status" value="1"/>
</dbReference>
<proteinExistence type="inferred from homology"/>
<evidence type="ECO:0000256" key="2">
    <source>
        <dbReference type="ARBA" id="ARBA00023315"/>
    </source>
</evidence>
<evidence type="ECO:0000256" key="3">
    <source>
        <dbReference type="ARBA" id="ARBA00038502"/>
    </source>
</evidence>
<accession>A0A015URY5</accession>
<dbReference type="InterPro" id="IPR000182">
    <property type="entry name" value="GNAT_dom"/>
</dbReference>
<dbReference type="PANTHER" id="PTHR43792:SF8">
    <property type="entry name" value="[RIBOSOMAL PROTEIN US5]-ALANINE N-ACETYLTRANSFERASE"/>
    <property type="match status" value="1"/>
</dbReference>
<dbReference type="GO" id="GO:0016747">
    <property type="term" value="F:acyltransferase activity, transferring groups other than amino-acyl groups"/>
    <property type="evidence" value="ECO:0007669"/>
    <property type="project" value="InterPro"/>
</dbReference>
<dbReference type="RefSeq" id="WP_050443973.1">
    <property type="nucleotide sequence ID" value="NZ_JGCY01000134.1"/>
</dbReference>
<dbReference type="Pfam" id="PF13302">
    <property type="entry name" value="Acetyltransf_3"/>
    <property type="match status" value="1"/>
</dbReference>
<evidence type="ECO:0000259" key="4">
    <source>
        <dbReference type="PROSITE" id="PS51186"/>
    </source>
</evidence>
<organism evidence="5 6">
    <name type="scientific">Bacteroides fragilis str. 3988T(B)14</name>
    <dbReference type="NCBI Taxonomy" id="1339315"/>
    <lineage>
        <taxon>Bacteria</taxon>
        <taxon>Pseudomonadati</taxon>
        <taxon>Bacteroidota</taxon>
        <taxon>Bacteroidia</taxon>
        <taxon>Bacteroidales</taxon>
        <taxon>Bacteroidaceae</taxon>
        <taxon>Bacteroides</taxon>
    </lineage>
</organism>
<dbReference type="EMBL" id="JGCY01000134">
    <property type="protein sequence ID" value="EXY76573.1"/>
    <property type="molecule type" value="Genomic_DNA"/>
</dbReference>
<dbReference type="AlphaFoldDB" id="A0A015URY5"/>